<dbReference type="STRING" id="598659.NAMH_0247"/>
<dbReference type="Gene3D" id="3.40.720.10">
    <property type="entry name" value="Alkaline Phosphatase, subunit A"/>
    <property type="match status" value="1"/>
</dbReference>
<feature type="transmembrane region" description="Helical" evidence="8">
    <location>
        <begin position="71"/>
        <end position="93"/>
    </location>
</feature>
<evidence type="ECO:0000259" key="9">
    <source>
        <dbReference type="Pfam" id="PF00884"/>
    </source>
</evidence>
<dbReference type="RefSeq" id="WP_015902001.1">
    <property type="nucleotide sequence ID" value="NC_012115.1"/>
</dbReference>
<dbReference type="GO" id="GO:0005886">
    <property type="term" value="C:plasma membrane"/>
    <property type="evidence" value="ECO:0007669"/>
    <property type="project" value="UniProtKB-SubCell"/>
</dbReference>
<dbReference type="NCBIfam" id="NF028537">
    <property type="entry name" value="P_eth_NH2_trans"/>
    <property type="match status" value="1"/>
</dbReference>
<evidence type="ECO:0000313" key="12">
    <source>
        <dbReference type="Proteomes" id="UP000000448"/>
    </source>
</evidence>
<dbReference type="InterPro" id="IPR017850">
    <property type="entry name" value="Alkaline_phosphatase_core_sf"/>
</dbReference>
<comment type="subcellular location">
    <subcellularLocation>
        <location evidence="1">Cell inner membrane</location>
        <topology evidence="1">Multi-pass membrane protein</topology>
    </subcellularLocation>
</comment>
<dbReference type="EMBL" id="CP001279">
    <property type="protein sequence ID" value="ACM92949.1"/>
    <property type="molecule type" value="Genomic_DNA"/>
</dbReference>
<organism evidence="11 12">
    <name type="scientific">Nautilia profundicola (strain ATCC BAA-1463 / DSM 18972 / AmH)</name>
    <dbReference type="NCBI Taxonomy" id="598659"/>
    <lineage>
        <taxon>Bacteria</taxon>
        <taxon>Pseudomonadati</taxon>
        <taxon>Campylobacterota</taxon>
        <taxon>Epsilonproteobacteria</taxon>
        <taxon>Nautiliales</taxon>
        <taxon>Nautiliaceae</taxon>
        <taxon>Nautilia</taxon>
    </lineage>
</organism>
<dbReference type="InterPro" id="IPR012549">
    <property type="entry name" value="EptA-like_N"/>
</dbReference>
<dbReference type="GO" id="GO:0016776">
    <property type="term" value="F:phosphotransferase activity, phosphate group as acceptor"/>
    <property type="evidence" value="ECO:0007669"/>
    <property type="project" value="TreeGrafter"/>
</dbReference>
<evidence type="ECO:0000256" key="4">
    <source>
        <dbReference type="ARBA" id="ARBA00022679"/>
    </source>
</evidence>
<dbReference type="PANTHER" id="PTHR30443:SF0">
    <property type="entry name" value="PHOSPHOETHANOLAMINE TRANSFERASE EPTA"/>
    <property type="match status" value="1"/>
</dbReference>
<feature type="transmembrane region" description="Helical" evidence="8">
    <location>
        <begin position="12"/>
        <end position="30"/>
    </location>
</feature>
<keyword evidence="5 8" id="KW-0812">Transmembrane</keyword>
<keyword evidence="4" id="KW-0808">Transferase</keyword>
<keyword evidence="2" id="KW-1003">Cell membrane</keyword>
<keyword evidence="6 8" id="KW-1133">Transmembrane helix</keyword>
<dbReference type="OrthoDB" id="9786870at2"/>
<protein>
    <submittedName>
        <fullName evidence="11">Sulfatase domain protein</fullName>
    </submittedName>
</protein>
<feature type="transmembrane region" description="Helical" evidence="8">
    <location>
        <begin position="113"/>
        <end position="133"/>
    </location>
</feature>
<name>B9L7R3_NAUPA</name>
<proteinExistence type="predicted"/>
<dbReference type="PANTHER" id="PTHR30443">
    <property type="entry name" value="INNER MEMBRANE PROTEIN"/>
    <property type="match status" value="1"/>
</dbReference>
<feature type="transmembrane region" description="Helical" evidence="8">
    <location>
        <begin position="153"/>
        <end position="172"/>
    </location>
</feature>
<keyword evidence="12" id="KW-1185">Reference proteome</keyword>
<dbReference type="Proteomes" id="UP000000448">
    <property type="component" value="Chromosome"/>
</dbReference>
<gene>
    <name evidence="11" type="ordered locus">NAMH_0247</name>
</gene>
<keyword evidence="7 8" id="KW-0472">Membrane</keyword>
<evidence type="ECO:0000259" key="10">
    <source>
        <dbReference type="Pfam" id="PF08019"/>
    </source>
</evidence>
<dbReference type="GO" id="GO:0009244">
    <property type="term" value="P:lipopolysaccharide core region biosynthetic process"/>
    <property type="evidence" value="ECO:0007669"/>
    <property type="project" value="TreeGrafter"/>
</dbReference>
<feature type="transmembrane region" description="Helical" evidence="8">
    <location>
        <begin position="42"/>
        <end position="62"/>
    </location>
</feature>
<dbReference type="SUPFAM" id="SSF53649">
    <property type="entry name" value="Alkaline phosphatase-like"/>
    <property type="match status" value="1"/>
</dbReference>
<dbReference type="AlphaFoldDB" id="B9L7R3"/>
<evidence type="ECO:0000256" key="8">
    <source>
        <dbReference type="SAM" id="Phobius"/>
    </source>
</evidence>
<dbReference type="KEGG" id="nam:NAMH_0247"/>
<dbReference type="Pfam" id="PF00884">
    <property type="entry name" value="Sulfatase"/>
    <property type="match status" value="1"/>
</dbReference>
<dbReference type="InterPro" id="IPR040423">
    <property type="entry name" value="PEA_transferase"/>
</dbReference>
<dbReference type="HOGENOM" id="CLU_018534_1_0_7"/>
<dbReference type="Pfam" id="PF08019">
    <property type="entry name" value="EptA_B_N"/>
    <property type="match status" value="1"/>
</dbReference>
<keyword evidence="3" id="KW-0997">Cell inner membrane</keyword>
<evidence type="ECO:0000256" key="3">
    <source>
        <dbReference type="ARBA" id="ARBA00022519"/>
    </source>
</evidence>
<feature type="domain" description="Sulfatase N-terminal" evidence="9">
    <location>
        <begin position="226"/>
        <end position="515"/>
    </location>
</feature>
<evidence type="ECO:0000256" key="1">
    <source>
        <dbReference type="ARBA" id="ARBA00004429"/>
    </source>
</evidence>
<dbReference type="InterPro" id="IPR058130">
    <property type="entry name" value="PEA_transf_C"/>
</dbReference>
<evidence type="ECO:0000256" key="7">
    <source>
        <dbReference type="ARBA" id="ARBA00023136"/>
    </source>
</evidence>
<evidence type="ECO:0000256" key="5">
    <source>
        <dbReference type="ARBA" id="ARBA00022692"/>
    </source>
</evidence>
<evidence type="ECO:0000313" key="11">
    <source>
        <dbReference type="EMBL" id="ACM92949.1"/>
    </source>
</evidence>
<evidence type="ECO:0000256" key="2">
    <source>
        <dbReference type="ARBA" id="ARBA00022475"/>
    </source>
</evidence>
<accession>B9L7R3</accession>
<feature type="domain" description="Phosphoethanolamine transferase N-terminal" evidence="10">
    <location>
        <begin position="52"/>
        <end position="202"/>
    </location>
</feature>
<dbReference type="CDD" id="cd16017">
    <property type="entry name" value="LptA"/>
    <property type="match status" value="1"/>
</dbReference>
<dbReference type="eggNOG" id="COG2194">
    <property type="taxonomic scope" value="Bacteria"/>
</dbReference>
<evidence type="ECO:0000256" key="6">
    <source>
        <dbReference type="ARBA" id="ARBA00022989"/>
    </source>
</evidence>
<reference evidence="11 12" key="1">
    <citation type="journal article" date="2009" name="PLoS Genet.">
        <title>Adaptations to submarine hydrothermal environments exemplified by the genome of Nautilia profundicola.</title>
        <authorList>
            <person name="Campbell B.J."/>
            <person name="Smith J.L."/>
            <person name="Hanson T.E."/>
            <person name="Klotz M.G."/>
            <person name="Stein L.Y."/>
            <person name="Lee C.K."/>
            <person name="Wu D."/>
            <person name="Robinson J.M."/>
            <person name="Khouri H.M."/>
            <person name="Eisen J.A."/>
            <person name="Cary S.C."/>
        </authorList>
    </citation>
    <scope>NUCLEOTIDE SEQUENCE [LARGE SCALE GENOMIC DNA]</scope>
    <source>
        <strain evidence="12">ATCC BAA-1463 / DSM 18972 / AmH</strain>
    </source>
</reference>
<dbReference type="InterPro" id="IPR000917">
    <property type="entry name" value="Sulfatase_N"/>
</dbReference>
<sequence>MKFKFDIKLTQTQLIVISSLFFVLFDNFVFFKKSYEAFHNPFFIIGLGVLLFVVISTLLLIISNRFIIKPLLIILFLTSSAAAYYMAVYGTIINDNMIQNIFETDSKEVYDLLSVKLFLYLFFLGVLPSLFVYKVKIVKNSLKKELLSRLKLLAINIILVPLLYVIFSKYWVSFFRMHKTLRMYTNPTFYIYSLGKYVNEKYLTKPMKFKHIGLDAKVEEKGKPKLVIFVLGEAARYDHFSLNGYERDTNENLEKIKKLINFPDVHSCGTETAVSIPCMFSPYNRSDYSDKKAKNTDSVIDVINRAGVNVLWRENNSDSKGVAVRIKNYEDFTHAHIKPYCNGFECHDEVLLYNLQKWVDEHNNSKPIFIVLHQKGSHGPAYYKRYPKEYEKYKPVCKSNQLQECKRQEVVNAYDNTIAYTDKFLSEVIEFLKKNQKNYRVAMYYMADHGESLGENGIYLHGLPYFIAPDVQKHPASVAWFGDNFDINISCVEKLSKNAYTQDNLFSTLLGLVDVKTKVYNPKMDIFYKCRIKK</sequence>